<keyword evidence="4" id="KW-1185">Reference proteome</keyword>
<comment type="caution">
    <text evidence="3">The sequence shown here is derived from an EMBL/GenBank/DDBJ whole genome shotgun (WGS) entry which is preliminary data.</text>
</comment>
<evidence type="ECO:0000259" key="2">
    <source>
        <dbReference type="Pfam" id="PF12728"/>
    </source>
</evidence>
<dbReference type="Proteomes" id="UP000322244">
    <property type="component" value="Unassembled WGS sequence"/>
</dbReference>
<evidence type="ECO:0000256" key="1">
    <source>
        <dbReference type="SAM" id="MobiDB-lite"/>
    </source>
</evidence>
<feature type="region of interest" description="Disordered" evidence="1">
    <location>
        <begin position="52"/>
        <end position="92"/>
    </location>
</feature>
<proteinExistence type="predicted"/>
<name>A0A5A7SAF2_9NOCA</name>
<dbReference type="Pfam" id="PF12728">
    <property type="entry name" value="HTH_17"/>
    <property type="match status" value="1"/>
</dbReference>
<evidence type="ECO:0000313" key="4">
    <source>
        <dbReference type="Proteomes" id="UP000322244"/>
    </source>
</evidence>
<dbReference type="InterPro" id="IPR009061">
    <property type="entry name" value="DNA-bd_dom_put_sf"/>
</dbReference>
<protein>
    <submittedName>
        <fullName evidence="3">Helix-turn-helix domain-containing protein</fullName>
    </submittedName>
</protein>
<dbReference type="OrthoDB" id="5524782at2"/>
<dbReference type="EMBL" id="VLNY01000007">
    <property type="protein sequence ID" value="KAA0021817.1"/>
    <property type="molecule type" value="Genomic_DNA"/>
</dbReference>
<organism evidence="3 4">
    <name type="scientific">Antrihabitans cavernicola</name>
    <dbReference type="NCBI Taxonomy" id="2495913"/>
    <lineage>
        <taxon>Bacteria</taxon>
        <taxon>Bacillati</taxon>
        <taxon>Actinomycetota</taxon>
        <taxon>Actinomycetes</taxon>
        <taxon>Mycobacteriales</taxon>
        <taxon>Nocardiaceae</taxon>
        <taxon>Antrihabitans</taxon>
    </lineage>
</organism>
<evidence type="ECO:0000313" key="3">
    <source>
        <dbReference type="EMBL" id="KAA0021817.1"/>
    </source>
</evidence>
<accession>A0A5A7SAF2</accession>
<dbReference type="InterPro" id="IPR041657">
    <property type="entry name" value="HTH_17"/>
</dbReference>
<dbReference type="AlphaFoldDB" id="A0A5A7SAF2"/>
<gene>
    <name evidence="3" type="ORF">FOY51_15565</name>
</gene>
<sequence>MTVWLDEWDAMRFVGRSRVTLYRWRKAGIVKVGTKRGKWYYDKDSLREARKEAKRRQQATELQNQNRRYLAGPGRGHKKLARNEDQLPLFCA</sequence>
<feature type="domain" description="Helix-turn-helix" evidence="2">
    <location>
        <begin position="9"/>
        <end position="49"/>
    </location>
</feature>
<dbReference type="SUPFAM" id="SSF46955">
    <property type="entry name" value="Putative DNA-binding domain"/>
    <property type="match status" value="1"/>
</dbReference>
<reference evidence="3 4" key="1">
    <citation type="submission" date="2019-07" db="EMBL/GenBank/DDBJ databases">
        <title>Rhodococcus cavernicolus sp. nov., isolated from a cave.</title>
        <authorList>
            <person name="Lee S.D."/>
        </authorList>
    </citation>
    <scope>NUCLEOTIDE SEQUENCE [LARGE SCALE GENOMIC DNA]</scope>
    <source>
        <strain evidence="3 4">C1-24</strain>
    </source>
</reference>